<dbReference type="GO" id="GO:0006298">
    <property type="term" value="P:mismatch repair"/>
    <property type="evidence" value="ECO:0007669"/>
    <property type="project" value="UniProtKB-UniRule"/>
</dbReference>
<evidence type="ECO:0000256" key="2">
    <source>
        <dbReference type="ARBA" id="ARBA00021982"/>
    </source>
</evidence>
<evidence type="ECO:0000256" key="8">
    <source>
        <dbReference type="ARBA" id="ARBA00024647"/>
    </source>
</evidence>
<dbReference type="FunFam" id="3.40.1170.10:FF:000001">
    <property type="entry name" value="DNA mismatch repair protein MutS"/>
    <property type="match status" value="1"/>
</dbReference>
<dbReference type="Pfam" id="PF05188">
    <property type="entry name" value="MutS_II"/>
    <property type="match status" value="1"/>
</dbReference>
<dbReference type="SMART" id="SM00534">
    <property type="entry name" value="MUTSac"/>
    <property type="match status" value="1"/>
</dbReference>
<proteinExistence type="inferred from homology"/>
<evidence type="ECO:0000256" key="5">
    <source>
        <dbReference type="ARBA" id="ARBA00022840"/>
    </source>
</evidence>
<dbReference type="Pfam" id="PF05192">
    <property type="entry name" value="MutS_III"/>
    <property type="match status" value="1"/>
</dbReference>
<dbReference type="AlphaFoldDB" id="A0A4Y7RU72"/>
<dbReference type="HAMAP" id="MF_00096">
    <property type="entry name" value="MutS"/>
    <property type="match status" value="1"/>
</dbReference>
<dbReference type="PANTHER" id="PTHR11361:SF34">
    <property type="entry name" value="DNA MISMATCH REPAIR PROTEIN MSH1, MITOCHONDRIAL"/>
    <property type="match status" value="1"/>
</dbReference>
<dbReference type="PANTHER" id="PTHR11361">
    <property type="entry name" value="DNA MISMATCH REPAIR PROTEIN MUTS FAMILY MEMBER"/>
    <property type="match status" value="1"/>
</dbReference>
<protein>
    <recommendedName>
        <fullName evidence="2 9">DNA mismatch repair protein MutS</fullName>
    </recommendedName>
</protein>
<dbReference type="Gene3D" id="3.40.50.300">
    <property type="entry name" value="P-loop containing nucleotide triphosphate hydrolases"/>
    <property type="match status" value="1"/>
</dbReference>
<keyword evidence="4 9" id="KW-0227">DNA damage</keyword>
<comment type="caution">
    <text evidence="12">The sequence shown here is derived from an EMBL/GenBank/DDBJ whole genome shotgun (WGS) entry which is preliminary data.</text>
</comment>
<dbReference type="GO" id="GO:0030983">
    <property type="term" value="F:mismatched DNA binding"/>
    <property type="evidence" value="ECO:0007669"/>
    <property type="project" value="InterPro"/>
</dbReference>
<dbReference type="InterPro" id="IPR045076">
    <property type="entry name" value="MutS"/>
</dbReference>
<evidence type="ECO:0000256" key="7">
    <source>
        <dbReference type="ARBA" id="ARBA00023204"/>
    </source>
</evidence>
<dbReference type="GO" id="GO:0005524">
    <property type="term" value="F:ATP binding"/>
    <property type="evidence" value="ECO:0007669"/>
    <property type="project" value="UniProtKB-UniRule"/>
</dbReference>
<dbReference type="SUPFAM" id="SSF52540">
    <property type="entry name" value="P-loop containing nucleoside triphosphate hydrolases"/>
    <property type="match status" value="1"/>
</dbReference>
<dbReference type="InterPro" id="IPR036678">
    <property type="entry name" value="MutS_con_dom_sf"/>
</dbReference>
<dbReference type="FunFam" id="3.40.50.300:FF:000870">
    <property type="entry name" value="MutS protein homolog 4"/>
    <property type="match status" value="1"/>
</dbReference>
<dbReference type="PIRSF" id="PIRSF037677">
    <property type="entry name" value="DNA_mis_repair_Msh6"/>
    <property type="match status" value="1"/>
</dbReference>
<feature type="binding site" evidence="9">
    <location>
        <begin position="630"/>
        <end position="637"/>
    </location>
    <ligand>
        <name>ATP</name>
        <dbReference type="ChEBI" id="CHEBI:30616"/>
    </ligand>
</feature>
<dbReference type="EMBL" id="QFFZ01000006">
    <property type="protein sequence ID" value="TEB12544.1"/>
    <property type="molecule type" value="Genomic_DNA"/>
</dbReference>
<name>A0A4Y7RU72_9FIRM</name>
<keyword evidence="3 9" id="KW-0547">Nucleotide-binding</keyword>
<evidence type="ECO:0000256" key="3">
    <source>
        <dbReference type="ARBA" id="ARBA00022741"/>
    </source>
</evidence>
<dbReference type="Proteomes" id="UP000297597">
    <property type="component" value="Unassembled WGS sequence"/>
</dbReference>
<dbReference type="GO" id="GO:0003684">
    <property type="term" value="F:damaged DNA binding"/>
    <property type="evidence" value="ECO:0007669"/>
    <property type="project" value="UniProtKB-UniRule"/>
</dbReference>
<reference evidence="12 13" key="1">
    <citation type="journal article" date="2018" name="Environ. Microbiol.">
        <title>Novel energy conservation strategies and behaviour of Pelotomaculum schinkii driving syntrophic propionate catabolism.</title>
        <authorList>
            <person name="Hidalgo-Ahumada C.A.P."/>
            <person name="Nobu M.K."/>
            <person name="Narihiro T."/>
            <person name="Tamaki H."/>
            <person name="Liu W.T."/>
            <person name="Kamagata Y."/>
            <person name="Stams A.J.M."/>
            <person name="Imachi H."/>
            <person name="Sousa D.Z."/>
        </authorList>
    </citation>
    <scope>NUCLEOTIDE SEQUENCE [LARGE SCALE GENOMIC DNA]</scope>
    <source>
        <strain evidence="12 13">MGP</strain>
    </source>
</reference>
<sequence length="877" mass="97602">MSFTPMIRQYLEIKGQYPDAILFFRLGDFYEMFFDDASVAARELEITLTGRDGGSSERVPMCGVPYHAVDGYIAKLIGKGYRVAICDQVEDPAEAKGIVRREVTRVITPGTIMEGQLLEEKKNNFLACVAQDENGYGLAVTDITTGSFMVCSFSGARAYHDVMEEIARIMPAEVIVPFTEEEENGQGIFHWTGPLADELRLMGPVVSGYSNKAFSRAQAVRALEAQFGENSFLNLETVSPGLAVTAAGALVSFLKDTQKRDLAHLNEIQFYQPGKYMLLDLTARRNLELTRSMSDNTKKFTLLSVLDYTVTSMGGRLLRNWIEQPLLIKEDVIERLDAVEELVGSTLSRQDYKNVLKNIYDLERLAGKISFGTVNPRDLIALRKSLAQLSPLKKLLSQSTAAILKRISDDIDPMEDIKELLDNAIADEPPLSTRDGGIIKKGYNSEVDSLRSVKLEARSMLAGLEERERSRTGIKSLKVGYNRVFGYYLEVTKSYLSMVPDDYRRRQTLANAERYITPELKEYEDNILGAEERLLRLENRLFNQIRDQLLAQIRRIQSTAQAVAGADTLYSLAEASAAGRYVRPEINNNGRLLIRDGRHPVLEKALGPGLFVPNDTEMDNEQNRLALITGPNMAGKSTYMRQVALIVLMAQLGCFVPASEAKIDLVDRIFTRIGASDDIAGGQSTFMVEMNECRSIVASATARSLIILDEVGRGTSTYDGISIARALAEYIHLRIGAKTLFSTHYLELTDLDSIPGIVNLNVAVKEQGENIIFLRKVINGRADRSYGIHVAKLAGLPLEIISRATEILKGLETARQSNELAAAALEEKSFSHDSIENPVIEEIRQLDILGMTPLEAISKLYELQKKIDKKIFNNLMA</sequence>
<dbReference type="Gene3D" id="3.30.420.110">
    <property type="entry name" value="MutS, connector domain"/>
    <property type="match status" value="1"/>
</dbReference>
<evidence type="ECO:0000256" key="10">
    <source>
        <dbReference type="RuleBase" id="RU003756"/>
    </source>
</evidence>
<dbReference type="InterPro" id="IPR016151">
    <property type="entry name" value="DNA_mismatch_repair_MutS_N"/>
</dbReference>
<feature type="domain" description="DNA mismatch repair proteins mutS family" evidence="11">
    <location>
        <begin position="704"/>
        <end position="720"/>
    </location>
</feature>
<dbReference type="InterPro" id="IPR007695">
    <property type="entry name" value="DNA_mismatch_repair_MutS-lik_N"/>
</dbReference>
<keyword evidence="6 9" id="KW-0238">DNA-binding</keyword>
<accession>A0A4Y7RU72</accession>
<dbReference type="SMART" id="SM00533">
    <property type="entry name" value="MUTSd"/>
    <property type="match status" value="1"/>
</dbReference>
<dbReference type="InterPro" id="IPR017261">
    <property type="entry name" value="DNA_mismatch_repair_MutS/MSH"/>
</dbReference>
<organism evidence="12 13">
    <name type="scientific">Pelotomaculum propionicicum</name>
    <dbReference type="NCBI Taxonomy" id="258475"/>
    <lineage>
        <taxon>Bacteria</taxon>
        <taxon>Bacillati</taxon>
        <taxon>Bacillota</taxon>
        <taxon>Clostridia</taxon>
        <taxon>Eubacteriales</taxon>
        <taxon>Desulfotomaculaceae</taxon>
        <taxon>Pelotomaculum</taxon>
    </lineage>
</organism>
<dbReference type="InterPro" id="IPR005748">
    <property type="entry name" value="DNA_mismatch_repair_MutS"/>
</dbReference>
<gene>
    <name evidence="12" type="primary">mutS_2</name>
    <name evidence="9" type="synonym">mutS</name>
    <name evidence="12" type="ORF">Pmgp_00875</name>
</gene>
<dbReference type="CDD" id="cd03284">
    <property type="entry name" value="ABC_MutS1"/>
    <property type="match status" value="1"/>
</dbReference>
<evidence type="ECO:0000259" key="11">
    <source>
        <dbReference type="PROSITE" id="PS00486"/>
    </source>
</evidence>
<dbReference type="NCBIfam" id="TIGR01070">
    <property type="entry name" value="mutS1"/>
    <property type="match status" value="1"/>
</dbReference>
<keyword evidence="7 9" id="KW-0234">DNA repair</keyword>
<dbReference type="FunFam" id="1.10.1420.10:FF:000007">
    <property type="entry name" value="DNA mismatch repair protein MutS"/>
    <property type="match status" value="1"/>
</dbReference>
<dbReference type="NCBIfam" id="NF003810">
    <property type="entry name" value="PRK05399.1"/>
    <property type="match status" value="1"/>
</dbReference>
<dbReference type="SUPFAM" id="SSF48334">
    <property type="entry name" value="DNA repair protein MutS, domain III"/>
    <property type="match status" value="1"/>
</dbReference>
<dbReference type="Pfam" id="PF00488">
    <property type="entry name" value="MutS_V"/>
    <property type="match status" value="1"/>
</dbReference>
<dbReference type="SUPFAM" id="SSF55271">
    <property type="entry name" value="DNA repair protein MutS, domain I"/>
    <property type="match status" value="1"/>
</dbReference>
<dbReference type="Gene3D" id="3.40.1170.10">
    <property type="entry name" value="DNA repair protein MutS, domain I"/>
    <property type="match status" value="1"/>
</dbReference>
<dbReference type="InterPro" id="IPR007861">
    <property type="entry name" value="DNA_mismatch_repair_MutS_clamp"/>
</dbReference>
<keyword evidence="13" id="KW-1185">Reference proteome</keyword>
<keyword evidence="5 9" id="KW-0067">ATP-binding</keyword>
<dbReference type="Pfam" id="PF05190">
    <property type="entry name" value="MutS_IV"/>
    <property type="match status" value="1"/>
</dbReference>
<dbReference type="Gene3D" id="1.10.1420.10">
    <property type="match status" value="2"/>
</dbReference>
<dbReference type="InterPro" id="IPR027417">
    <property type="entry name" value="P-loop_NTPase"/>
</dbReference>
<comment type="similarity">
    <text evidence="1 9 10">Belongs to the DNA mismatch repair MutS family.</text>
</comment>
<dbReference type="GO" id="GO:0005829">
    <property type="term" value="C:cytosol"/>
    <property type="evidence" value="ECO:0007669"/>
    <property type="project" value="TreeGrafter"/>
</dbReference>
<dbReference type="PROSITE" id="PS00486">
    <property type="entry name" value="DNA_MISMATCH_REPAIR_2"/>
    <property type="match status" value="1"/>
</dbReference>
<evidence type="ECO:0000256" key="4">
    <source>
        <dbReference type="ARBA" id="ARBA00022763"/>
    </source>
</evidence>
<dbReference type="InterPro" id="IPR007860">
    <property type="entry name" value="DNA_mmatch_repair_MutS_con_dom"/>
</dbReference>
<dbReference type="Pfam" id="PF01624">
    <property type="entry name" value="MutS_I"/>
    <property type="match status" value="1"/>
</dbReference>
<dbReference type="InterPro" id="IPR036187">
    <property type="entry name" value="DNA_mismatch_repair_MutS_sf"/>
</dbReference>
<dbReference type="SUPFAM" id="SSF53150">
    <property type="entry name" value="DNA repair protein MutS, domain II"/>
    <property type="match status" value="1"/>
</dbReference>
<evidence type="ECO:0000256" key="9">
    <source>
        <dbReference type="HAMAP-Rule" id="MF_00096"/>
    </source>
</evidence>
<evidence type="ECO:0000256" key="1">
    <source>
        <dbReference type="ARBA" id="ARBA00006271"/>
    </source>
</evidence>
<comment type="function">
    <text evidence="8 9">This protein is involved in the repair of mismatches in DNA. It is possible that it carries out the mismatch recognition step. This protein has a weak ATPase activity.</text>
</comment>
<dbReference type="InterPro" id="IPR007696">
    <property type="entry name" value="DNA_mismatch_repair_MutS_core"/>
</dbReference>
<dbReference type="InterPro" id="IPR000432">
    <property type="entry name" value="DNA_mismatch_repair_MutS_C"/>
</dbReference>
<evidence type="ECO:0000313" key="13">
    <source>
        <dbReference type="Proteomes" id="UP000297597"/>
    </source>
</evidence>
<evidence type="ECO:0000313" key="12">
    <source>
        <dbReference type="EMBL" id="TEB12544.1"/>
    </source>
</evidence>
<dbReference type="GO" id="GO:0140664">
    <property type="term" value="F:ATP-dependent DNA damage sensor activity"/>
    <property type="evidence" value="ECO:0007669"/>
    <property type="project" value="InterPro"/>
</dbReference>
<evidence type="ECO:0000256" key="6">
    <source>
        <dbReference type="ARBA" id="ARBA00023125"/>
    </source>
</evidence>